<reference evidence="1" key="1">
    <citation type="submission" date="2020-03" db="EMBL/GenBank/DDBJ databases">
        <authorList>
            <person name="Chebbi M.A."/>
            <person name="Drezen J.M."/>
        </authorList>
    </citation>
    <scope>NUCLEOTIDE SEQUENCE</scope>
    <source>
        <tissue evidence="1">Whole body</tissue>
    </source>
</reference>
<dbReference type="Proteomes" id="UP000729913">
    <property type="component" value="Unassembled WGS sequence"/>
</dbReference>
<keyword evidence="2" id="KW-1185">Reference proteome</keyword>
<dbReference type="EMBL" id="JAAOIC020000067">
    <property type="protein sequence ID" value="KAG8034411.1"/>
    <property type="molecule type" value="Genomic_DNA"/>
</dbReference>
<comment type="caution">
    <text evidence="1">The sequence shown here is derived from an EMBL/GenBank/DDBJ whole genome shotgun (WGS) entry which is preliminary data.</text>
</comment>
<evidence type="ECO:0000313" key="1">
    <source>
        <dbReference type="EMBL" id="KAG8034411.1"/>
    </source>
</evidence>
<accession>A0A8J5UW46</accession>
<protein>
    <submittedName>
        <fullName evidence="1">Uncharacterized protein</fullName>
    </submittedName>
</protein>
<gene>
    <name evidence="1" type="ORF">G9C98_007487</name>
</gene>
<feature type="non-terminal residue" evidence="1">
    <location>
        <position position="143"/>
    </location>
</feature>
<reference evidence="1" key="2">
    <citation type="submission" date="2021-04" db="EMBL/GenBank/DDBJ databases">
        <title>Genome-wide patterns of bracovirus chromosomal integration into multiple host tissues during parasitism.</title>
        <authorList>
            <person name="Chebbi M.A.C."/>
        </authorList>
    </citation>
    <scope>NUCLEOTIDE SEQUENCE</scope>
    <source>
        <tissue evidence="1">Whole body</tissue>
    </source>
</reference>
<dbReference type="AlphaFoldDB" id="A0A8J5UW46"/>
<sequence>VLEDTISINHNWINGCNILNVWKELKKALLAVMKEIADCYNMDNWKSQCQTILKASHGIDYLQFYDFLSFIIKKRIDSINNNKACTNFDTWEFGINHILFDLKRAKFVLSYLIVDSKDNDIYDIVFRDNRPENLIECIDAILI</sequence>
<organism evidence="1 2">
    <name type="scientific">Cotesia typhae</name>
    <dbReference type="NCBI Taxonomy" id="2053667"/>
    <lineage>
        <taxon>Eukaryota</taxon>
        <taxon>Metazoa</taxon>
        <taxon>Ecdysozoa</taxon>
        <taxon>Arthropoda</taxon>
        <taxon>Hexapoda</taxon>
        <taxon>Insecta</taxon>
        <taxon>Pterygota</taxon>
        <taxon>Neoptera</taxon>
        <taxon>Endopterygota</taxon>
        <taxon>Hymenoptera</taxon>
        <taxon>Apocrita</taxon>
        <taxon>Ichneumonoidea</taxon>
        <taxon>Braconidae</taxon>
        <taxon>Microgastrinae</taxon>
        <taxon>Cotesia</taxon>
    </lineage>
</organism>
<dbReference type="OrthoDB" id="203487at2759"/>
<evidence type="ECO:0000313" key="2">
    <source>
        <dbReference type="Proteomes" id="UP000729913"/>
    </source>
</evidence>
<proteinExistence type="predicted"/>
<name>A0A8J5UW46_9HYME</name>